<accession>A0A6N3X379</accession>
<comment type="caution">
    <text evidence="1">The sequence shown here is derived from an EMBL/GenBank/DDBJ whole genome shotgun (WGS) entry which is preliminary data.</text>
</comment>
<feature type="non-terminal residue" evidence="1">
    <location>
        <position position="1"/>
    </location>
</feature>
<dbReference type="Proteomes" id="UP000035054">
    <property type="component" value="Unassembled WGS sequence"/>
</dbReference>
<organism evidence="1 2">
    <name type="scientific">Candidatus Synechococcus spongiarum 142</name>
    <dbReference type="NCBI Taxonomy" id="1608213"/>
    <lineage>
        <taxon>Bacteria</taxon>
        <taxon>Bacillati</taxon>
        <taxon>Cyanobacteriota</taxon>
        <taxon>Cyanophyceae</taxon>
        <taxon>Synechococcales</taxon>
        <taxon>Synechococcaceae</taxon>
        <taxon>Synechococcus</taxon>
    </lineage>
</organism>
<name>A0A6N3X379_9SYNE</name>
<proteinExistence type="predicted"/>
<evidence type="ECO:0000313" key="2">
    <source>
        <dbReference type="Proteomes" id="UP000035054"/>
    </source>
</evidence>
<protein>
    <submittedName>
        <fullName evidence="1">Uncharacterized protein</fullName>
    </submittedName>
</protein>
<reference evidence="1 2" key="1">
    <citation type="submission" date="2015-01" db="EMBL/GenBank/DDBJ databases">
        <title>Lifestyle Evolution in Cyanobacterial Symbionts of Sponges.</title>
        <authorList>
            <person name="Burgsdorf I."/>
            <person name="Slaby B.M."/>
            <person name="Handley K.M."/>
            <person name="Haber M."/>
            <person name="Blom J."/>
            <person name="Marshall C.W."/>
            <person name="Gilbert J.A."/>
            <person name="Hentschel U."/>
            <person name="Steindler L."/>
        </authorList>
    </citation>
    <scope>NUCLEOTIDE SEQUENCE [LARGE SCALE GENOMIC DNA]</scope>
    <source>
        <strain evidence="1">142</strain>
    </source>
</reference>
<dbReference type="AlphaFoldDB" id="A0A6N3X379"/>
<dbReference type="EMBL" id="JXUO01000280">
    <property type="protein sequence ID" value="KKZ11456.1"/>
    <property type="molecule type" value="Genomic_DNA"/>
</dbReference>
<gene>
    <name evidence="1" type="ORF">TH68_08705</name>
</gene>
<evidence type="ECO:0000313" key="1">
    <source>
        <dbReference type="EMBL" id="KKZ11456.1"/>
    </source>
</evidence>
<sequence length="31" mass="3135">PVLNRPHASTACGAARLARRGLAAANCDVTT</sequence>